<feature type="signal peptide" evidence="4">
    <location>
        <begin position="1"/>
        <end position="20"/>
    </location>
</feature>
<dbReference type="GO" id="GO:0015768">
    <property type="term" value="P:maltose transport"/>
    <property type="evidence" value="ECO:0007669"/>
    <property type="project" value="TreeGrafter"/>
</dbReference>
<evidence type="ECO:0000256" key="1">
    <source>
        <dbReference type="ARBA" id="ARBA00008520"/>
    </source>
</evidence>
<organism evidence="5">
    <name type="scientific">Streptococcus anginosus</name>
    <dbReference type="NCBI Taxonomy" id="1328"/>
    <lineage>
        <taxon>Bacteria</taxon>
        <taxon>Bacillati</taxon>
        <taxon>Bacillota</taxon>
        <taxon>Bacilli</taxon>
        <taxon>Lactobacillales</taxon>
        <taxon>Streptococcaceae</taxon>
        <taxon>Streptococcus</taxon>
        <taxon>Streptococcus anginosus group</taxon>
    </lineage>
</organism>
<dbReference type="SUPFAM" id="SSF53850">
    <property type="entry name" value="Periplasmic binding protein-like II"/>
    <property type="match status" value="1"/>
</dbReference>
<evidence type="ECO:0000256" key="3">
    <source>
        <dbReference type="ARBA" id="ARBA00022729"/>
    </source>
</evidence>
<keyword evidence="3 4" id="KW-0732">Signal</keyword>
<dbReference type="GO" id="GO:0042956">
    <property type="term" value="P:maltodextrin transmembrane transport"/>
    <property type="evidence" value="ECO:0007669"/>
    <property type="project" value="TreeGrafter"/>
</dbReference>
<protein>
    <submittedName>
        <fullName evidence="5">ABC transporter substrate-binding protein</fullName>
    </submittedName>
</protein>
<dbReference type="EMBL" id="JAWWVP010000006">
    <property type="protein sequence ID" value="MDX5040515.1"/>
    <property type="molecule type" value="Genomic_DNA"/>
</dbReference>
<evidence type="ECO:0000256" key="4">
    <source>
        <dbReference type="SAM" id="SignalP"/>
    </source>
</evidence>
<dbReference type="GO" id="GO:0055052">
    <property type="term" value="C:ATP-binding cassette (ABC) transporter complex, substrate-binding subunit-containing"/>
    <property type="evidence" value="ECO:0007669"/>
    <property type="project" value="TreeGrafter"/>
</dbReference>
<comment type="caution">
    <text evidence="5">The sequence shown here is derived from an EMBL/GenBank/DDBJ whole genome shotgun (WGS) entry which is preliminary data.</text>
</comment>
<dbReference type="PANTHER" id="PTHR30061:SF50">
    <property type="entry name" value="MALTOSE_MALTODEXTRIN-BINDING PERIPLASMIC PROTEIN"/>
    <property type="match status" value="1"/>
</dbReference>
<evidence type="ECO:0000256" key="2">
    <source>
        <dbReference type="ARBA" id="ARBA00022448"/>
    </source>
</evidence>
<name>A0AAP6BPA5_STRAP</name>
<gene>
    <name evidence="5" type="ORF">SFH28_06575</name>
</gene>
<dbReference type="Pfam" id="PF01547">
    <property type="entry name" value="SBP_bac_1"/>
    <property type="match status" value="1"/>
</dbReference>
<accession>A0AAP6BPA5</accession>
<keyword evidence="2" id="KW-0813">Transport</keyword>
<dbReference type="InterPro" id="IPR006059">
    <property type="entry name" value="SBP"/>
</dbReference>
<dbReference type="Gene3D" id="3.40.190.10">
    <property type="entry name" value="Periplasmic binding protein-like II"/>
    <property type="match status" value="1"/>
</dbReference>
<comment type="similarity">
    <text evidence="1">Belongs to the bacterial solute-binding protein 1 family.</text>
</comment>
<dbReference type="PROSITE" id="PS51257">
    <property type="entry name" value="PROKAR_LIPOPROTEIN"/>
    <property type="match status" value="1"/>
</dbReference>
<proteinExistence type="inferred from homology"/>
<dbReference type="PANTHER" id="PTHR30061">
    <property type="entry name" value="MALTOSE-BINDING PERIPLASMIC PROTEIN"/>
    <property type="match status" value="1"/>
</dbReference>
<dbReference type="RefSeq" id="WP_021001174.1">
    <property type="nucleotide sequence ID" value="NZ_CP012805.1"/>
</dbReference>
<feature type="chain" id="PRO_5042869643" evidence="4">
    <location>
        <begin position="21"/>
        <end position="441"/>
    </location>
</feature>
<evidence type="ECO:0000313" key="5">
    <source>
        <dbReference type="EMBL" id="MDX5040515.1"/>
    </source>
</evidence>
<reference evidence="5" key="1">
    <citation type="submission" date="2023-11" db="EMBL/GenBank/DDBJ databases">
        <title>Streptococcus anginosus urogential strains.</title>
        <authorList>
            <person name="Appleberry H."/>
            <person name="Garcia-Israel J."/>
            <person name="Wolfe A."/>
            <person name="Putonti C."/>
        </authorList>
    </citation>
    <scope>NUCLEOTIDE SEQUENCE</scope>
    <source>
        <strain evidence="5">UMB1758</strain>
    </source>
</reference>
<sequence length="441" mass="48225">MRMKKILCSLVAGAAILSLAACGNSGGSNKSADSGNSSGKTEITWWAFPVFTQEKANDGVGTYEKEIIKAFEKANPDIKVKLETIDFKSGPEKITTAIEAGTAPDVLFDAPGRIIQYGKNGKLAELNDLFTNDFVKDVNNNQIIQASKAGDKAYMYPISSAPFYMALNKKMLKEAGVLDLVKEGWTTADFEKVLKALKAKGYTPGSLFSNGQGGDQGTRAFISNLYGGSVTDDKVTKYTTDSPNFVKGLNKAVSWIKDGLMTNGSQFDGGADIQNFANGQTSYTVLWAPSQNGIQAKLLKASGVEVVEVPFPSDNGKPALEYLVNGFGIFNNKDKKKVEAAKKFVKFIADDKKWGPKNVVRTGAFPVRSSFGKLYNDKRMETISTWTKYYSPYYNTIDGFAEMRTLWFPMLQSVSNGDEKVESALKTFTEKANETIKKSKK</sequence>
<dbReference type="GO" id="GO:1901982">
    <property type="term" value="F:maltose binding"/>
    <property type="evidence" value="ECO:0007669"/>
    <property type="project" value="TreeGrafter"/>
</dbReference>
<dbReference type="AlphaFoldDB" id="A0AAP6BPA5"/>